<feature type="compositionally biased region" description="Acidic residues" evidence="1">
    <location>
        <begin position="112"/>
        <end position="122"/>
    </location>
</feature>
<gene>
    <name evidence="2" type="ORF">Tci_059720</name>
</gene>
<protein>
    <submittedName>
        <fullName evidence="2">Uncharacterized protein</fullName>
    </submittedName>
</protein>
<name>A0A6L2NRQ3_TANCI</name>
<sequence length="152" mass="16398">MASEQHGSGPKLQRLASGYISSGLMQIEAASTSAKPPVKNDWDLLFQPMFDEYFKPPSVVSTSISAETLPPLNTAGASSSTTINQDAPSPSTSLNNETTSSPTLSINVEEQNKEEEEAEFDSDTFTNPFDLSETSKTKSSSRIVDTSNKHTF</sequence>
<accession>A0A6L2NRQ3</accession>
<evidence type="ECO:0000256" key="1">
    <source>
        <dbReference type="SAM" id="MobiDB-lite"/>
    </source>
</evidence>
<dbReference type="EMBL" id="BKCJ010009603">
    <property type="protein sequence ID" value="GEU87742.1"/>
    <property type="molecule type" value="Genomic_DNA"/>
</dbReference>
<feature type="compositionally biased region" description="Polar residues" evidence="1">
    <location>
        <begin position="75"/>
        <end position="108"/>
    </location>
</feature>
<reference evidence="2" key="1">
    <citation type="journal article" date="2019" name="Sci. Rep.">
        <title>Draft genome of Tanacetum cinerariifolium, the natural source of mosquito coil.</title>
        <authorList>
            <person name="Yamashiro T."/>
            <person name="Shiraishi A."/>
            <person name="Satake H."/>
            <person name="Nakayama K."/>
        </authorList>
    </citation>
    <scope>NUCLEOTIDE SEQUENCE</scope>
</reference>
<feature type="region of interest" description="Disordered" evidence="1">
    <location>
        <begin position="69"/>
        <end position="152"/>
    </location>
</feature>
<proteinExistence type="predicted"/>
<feature type="compositionally biased region" description="Polar residues" evidence="1">
    <location>
        <begin position="123"/>
        <end position="152"/>
    </location>
</feature>
<dbReference type="AlphaFoldDB" id="A0A6L2NRQ3"/>
<evidence type="ECO:0000313" key="2">
    <source>
        <dbReference type="EMBL" id="GEU87742.1"/>
    </source>
</evidence>
<comment type="caution">
    <text evidence="2">The sequence shown here is derived from an EMBL/GenBank/DDBJ whole genome shotgun (WGS) entry which is preliminary data.</text>
</comment>
<organism evidence="2">
    <name type="scientific">Tanacetum cinerariifolium</name>
    <name type="common">Dalmatian daisy</name>
    <name type="synonym">Chrysanthemum cinerariifolium</name>
    <dbReference type="NCBI Taxonomy" id="118510"/>
    <lineage>
        <taxon>Eukaryota</taxon>
        <taxon>Viridiplantae</taxon>
        <taxon>Streptophyta</taxon>
        <taxon>Embryophyta</taxon>
        <taxon>Tracheophyta</taxon>
        <taxon>Spermatophyta</taxon>
        <taxon>Magnoliopsida</taxon>
        <taxon>eudicotyledons</taxon>
        <taxon>Gunneridae</taxon>
        <taxon>Pentapetalae</taxon>
        <taxon>asterids</taxon>
        <taxon>campanulids</taxon>
        <taxon>Asterales</taxon>
        <taxon>Asteraceae</taxon>
        <taxon>Asteroideae</taxon>
        <taxon>Anthemideae</taxon>
        <taxon>Anthemidinae</taxon>
        <taxon>Tanacetum</taxon>
    </lineage>
</organism>